<feature type="region of interest" description="Disordered" evidence="2">
    <location>
        <begin position="162"/>
        <end position="191"/>
    </location>
</feature>
<feature type="domain" description="Zn(2)-C6 fungal-type" evidence="3">
    <location>
        <begin position="17"/>
        <end position="62"/>
    </location>
</feature>
<dbReference type="SMART" id="SM00066">
    <property type="entry name" value="GAL4"/>
    <property type="match status" value="1"/>
</dbReference>
<dbReference type="CDD" id="cd00067">
    <property type="entry name" value="GAL4"/>
    <property type="match status" value="1"/>
</dbReference>
<dbReference type="EMBL" id="FMSP01000004">
    <property type="protein sequence ID" value="SCV68951.1"/>
    <property type="molecule type" value="Genomic_DNA"/>
</dbReference>
<reference evidence="5" key="1">
    <citation type="submission" date="2016-09" db="EMBL/GenBank/DDBJ databases">
        <authorList>
            <person name="Jeantristanb JTB J.-T."/>
            <person name="Ricardo R."/>
        </authorList>
    </citation>
    <scope>NUCLEOTIDE SEQUENCE [LARGE SCALE GENOMIC DNA]</scope>
</reference>
<feature type="region of interest" description="Disordered" evidence="2">
    <location>
        <begin position="65"/>
        <end position="93"/>
    </location>
</feature>
<dbReference type="InterPro" id="IPR050797">
    <property type="entry name" value="Carb_Metab_Trans_Reg"/>
</dbReference>
<evidence type="ECO:0000313" key="4">
    <source>
        <dbReference type="EMBL" id="SCV68951.1"/>
    </source>
</evidence>
<dbReference type="PANTHER" id="PTHR31668">
    <property type="entry name" value="GLUCOSE TRANSPORT TRANSCRIPTION REGULATOR RGT1-RELATED-RELATED"/>
    <property type="match status" value="1"/>
</dbReference>
<protein>
    <submittedName>
        <fullName evidence="4">BQ2448_1971 protein</fullName>
    </submittedName>
</protein>
<dbReference type="AlphaFoldDB" id="A0A238F9Y5"/>
<dbReference type="InterPro" id="IPR001138">
    <property type="entry name" value="Zn2Cys6_DnaBD"/>
</dbReference>
<keyword evidence="5" id="KW-1185">Reference proteome</keyword>
<keyword evidence="1" id="KW-0539">Nucleus</keyword>
<evidence type="ECO:0000256" key="1">
    <source>
        <dbReference type="ARBA" id="ARBA00023242"/>
    </source>
</evidence>
<dbReference type="Proteomes" id="UP000198372">
    <property type="component" value="Unassembled WGS sequence"/>
</dbReference>
<dbReference type="OrthoDB" id="2525012at2759"/>
<accession>A0A238F9Y5</accession>
<dbReference type="Gene3D" id="4.10.240.10">
    <property type="entry name" value="Zn(2)-C6 fungal-type DNA-binding domain"/>
    <property type="match status" value="1"/>
</dbReference>
<evidence type="ECO:0000259" key="3">
    <source>
        <dbReference type="PROSITE" id="PS50048"/>
    </source>
</evidence>
<dbReference type="Pfam" id="PF00172">
    <property type="entry name" value="Zn_clus"/>
    <property type="match status" value="1"/>
</dbReference>
<dbReference type="SUPFAM" id="SSF57701">
    <property type="entry name" value="Zn2/Cys6 DNA-binding domain"/>
    <property type="match status" value="1"/>
</dbReference>
<feature type="compositionally biased region" description="Low complexity" evidence="2">
    <location>
        <begin position="164"/>
        <end position="185"/>
    </location>
</feature>
<dbReference type="InterPro" id="IPR036864">
    <property type="entry name" value="Zn2-C6_fun-type_DNA-bd_sf"/>
</dbReference>
<organism evidence="4 5">
    <name type="scientific">Microbotryum intermedium</name>
    <dbReference type="NCBI Taxonomy" id="269621"/>
    <lineage>
        <taxon>Eukaryota</taxon>
        <taxon>Fungi</taxon>
        <taxon>Dikarya</taxon>
        <taxon>Basidiomycota</taxon>
        <taxon>Pucciniomycotina</taxon>
        <taxon>Microbotryomycetes</taxon>
        <taxon>Microbotryales</taxon>
        <taxon>Microbotryaceae</taxon>
        <taxon>Microbotryum</taxon>
    </lineage>
</organism>
<name>A0A238F9Y5_9BASI</name>
<feature type="region of interest" description="Disordered" evidence="2">
    <location>
        <begin position="379"/>
        <end position="403"/>
    </location>
</feature>
<gene>
    <name evidence="4" type="ORF">BQ2448_1971</name>
</gene>
<evidence type="ECO:0000256" key="2">
    <source>
        <dbReference type="SAM" id="MobiDB-lite"/>
    </source>
</evidence>
<dbReference type="PROSITE" id="PS50048">
    <property type="entry name" value="ZN2_CY6_FUNGAL_2"/>
    <property type="match status" value="1"/>
</dbReference>
<dbReference type="GO" id="GO:0008270">
    <property type="term" value="F:zinc ion binding"/>
    <property type="evidence" value="ECO:0007669"/>
    <property type="project" value="InterPro"/>
</dbReference>
<proteinExistence type="predicted"/>
<evidence type="ECO:0000313" key="5">
    <source>
        <dbReference type="Proteomes" id="UP000198372"/>
    </source>
</evidence>
<sequence length="586" mass="62960">MTPPIPIGSTRRRRSKSCIACRAAKLRCEGLDEEQLHQLEINPTLSNLVCHRCERLGIPCTWAPSRRPGRPRRLNALPTPIDESSERRSGDAAAARVGVSHGVIGSASHLPATSATVTSSRHGAWLSSSATLPAWQPSSSAAPARYASLPARLQTYTFAPTDEASSSSYRPPSSCASASPSVTSPLPSPAGSSGHSVQFLEHLGQLYLSQVYGYIPLLPSLLSDLLLRLHIASPSLIGALEALLMPTARSSPAPTPSANSYPSSDDQLVAIFNIDRAYANGDLDAARAVLRTAAGHSLSFARAAHMTSLGRPMELDQEGWILWELELQMGMALREDERLLDMVGPDAEDQSATSLHRQALLHLWHCSWPVSATRSFPLPPPLPGSARGTAQGPLGPPRRSPSSSRAIELCSRAFDLYNLAHAIFVTAPPQMLASDRLSHHASPQAEAALNASIIASTCVILVLSGPISREALHNLQRRNSTHSLIFAASNQIVACLRRLINDANVTVHPAPTSPLNNHSPFLIPHLWMAARGLLIASSDARVCDQRCFDDGIGVIETVLGCWAQRWPEARRALKEVGNIQNAVMPV</sequence>
<dbReference type="GO" id="GO:0000981">
    <property type="term" value="F:DNA-binding transcription factor activity, RNA polymerase II-specific"/>
    <property type="evidence" value="ECO:0007669"/>
    <property type="project" value="InterPro"/>
</dbReference>